<evidence type="ECO:0000313" key="6">
    <source>
        <dbReference type="EMBL" id="MBR0669441.1"/>
    </source>
</evidence>
<dbReference type="PROSITE" id="PS51063">
    <property type="entry name" value="HTH_CRP_2"/>
    <property type="match status" value="1"/>
</dbReference>
<dbReference type="InterPro" id="IPR018490">
    <property type="entry name" value="cNMP-bd_dom_sf"/>
</dbReference>
<organism evidence="6 7">
    <name type="scientific">Plastoroseomonas hellenica</name>
    <dbReference type="NCBI Taxonomy" id="2687306"/>
    <lineage>
        <taxon>Bacteria</taxon>
        <taxon>Pseudomonadati</taxon>
        <taxon>Pseudomonadota</taxon>
        <taxon>Alphaproteobacteria</taxon>
        <taxon>Acetobacterales</taxon>
        <taxon>Acetobacteraceae</taxon>
        <taxon>Plastoroseomonas</taxon>
    </lineage>
</organism>
<dbReference type="PANTHER" id="PTHR24567:SF74">
    <property type="entry name" value="HTH-TYPE TRANSCRIPTIONAL REGULATOR ARCR"/>
    <property type="match status" value="1"/>
</dbReference>
<keyword evidence="7" id="KW-1185">Reference proteome</keyword>
<keyword evidence="1" id="KW-0805">Transcription regulation</keyword>
<feature type="domain" description="Cyclic nucleotide-binding" evidence="4">
    <location>
        <begin position="16"/>
        <end position="136"/>
    </location>
</feature>
<dbReference type="InterPro" id="IPR000595">
    <property type="entry name" value="cNMP-bd_dom"/>
</dbReference>
<dbReference type="CDD" id="cd00038">
    <property type="entry name" value="CAP_ED"/>
    <property type="match status" value="1"/>
</dbReference>
<dbReference type="InterPro" id="IPR012318">
    <property type="entry name" value="HTH_CRP"/>
</dbReference>
<dbReference type="EMBL" id="JAAGBB010000116">
    <property type="protein sequence ID" value="MBR0669441.1"/>
    <property type="molecule type" value="Genomic_DNA"/>
</dbReference>
<sequence length="225" mass="23855">MSETSDLRRLLDGAALFEGVPARAKDRLAQAARRLRYAAGAPMFRRGDPGEGMILVLDGLVRLHLATAAGREMTLGLVGRGEPIGEITLIDGGPRSADATAITPVAALLLRHADVRPLIAEEPELALALLQTFAARLRRTTDQVEAVGLLPLQQRLAAALLRLSAVDPSGLVRQPQGQIAALVAASRPKVNQALAEFRARGLIEPVRAGLRLTDPAGLRDLAEQG</sequence>
<proteinExistence type="predicted"/>
<name>A0ABS5FA46_9PROT</name>
<evidence type="ECO:0000313" key="7">
    <source>
        <dbReference type="Proteomes" id="UP001196870"/>
    </source>
</evidence>
<dbReference type="Gene3D" id="1.10.10.10">
    <property type="entry name" value="Winged helix-like DNA-binding domain superfamily/Winged helix DNA-binding domain"/>
    <property type="match status" value="1"/>
</dbReference>
<dbReference type="SUPFAM" id="SSF46785">
    <property type="entry name" value="Winged helix' DNA-binding domain"/>
    <property type="match status" value="1"/>
</dbReference>
<dbReference type="SMART" id="SM00100">
    <property type="entry name" value="cNMP"/>
    <property type="match status" value="1"/>
</dbReference>
<dbReference type="Pfam" id="PF00027">
    <property type="entry name" value="cNMP_binding"/>
    <property type="match status" value="1"/>
</dbReference>
<evidence type="ECO:0000256" key="1">
    <source>
        <dbReference type="ARBA" id="ARBA00023015"/>
    </source>
</evidence>
<comment type="caution">
    <text evidence="6">The sequence shown here is derived from an EMBL/GenBank/DDBJ whole genome shotgun (WGS) entry which is preliminary data.</text>
</comment>
<protein>
    <submittedName>
        <fullName evidence="6">Crp/Fnr family transcriptional regulator</fullName>
    </submittedName>
</protein>
<dbReference type="InterPro" id="IPR050397">
    <property type="entry name" value="Env_Response_Regulators"/>
</dbReference>
<dbReference type="Pfam" id="PF13545">
    <property type="entry name" value="HTH_Crp_2"/>
    <property type="match status" value="1"/>
</dbReference>
<dbReference type="Proteomes" id="UP001196870">
    <property type="component" value="Unassembled WGS sequence"/>
</dbReference>
<evidence type="ECO:0000256" key="2">
    <source>
        <dbReference type="ARBA" id="ARBA00023125"/>
    </source>
</evidence>
<dbReference type="InterPro" id="IPR014710">
    <property type="entry name" value="RmlC-like_jellyroll"/>
</dbReference>
<keyword evidence="3" id="KW-0804">Transcription</keyword>
<feature type="domain" description="HTH crp-type" evidence="5">
    <location>
        <begin position="150"/>
        <end position="216"/>
    </location>
</feature>
<dbReference type="RefSeq" id="WP_211858476.1">
    <property type="nucleotide sequence ID" value="NZ_JAAGBB010000116.1"/>
</dbReference>
<dbReference type="InterPro" id="IPR036388">
    <property type="entry name" value="WH-like_DNA-bd_sf"/>
</dbReference>
<reference evidence="7" key="1">
    <citation type="journal article" date="2021" name="Syst. Appl. Microbiol.">
        <title>Roseomonas hellenica sp. nov., isolated from roots of wild-growing Alkanna tinctoria.</title>
        <authorList>
            <person name="Rat A."/>
            <person name="Naranjo H.D."/>
            <person name="Lebbe L."/>
            <person name="Cnockaert M."/>
            <person name="Krigas N."/>
            <person name="Grigoriadou K."/>
            <person name="Maloupa E."/>
            <person name="Willems A."/>
        </authorList>
    </citation>
    <scope>NUCLEOTIDE SEQUENCE [LARGE SCALE GENOMIC DNA]</scope>
    <source>
        <strain evidence="7">LMG 31523</strain>
    </source>
</reference>
<evidence type="ECO:0000259" key="4">
    <source>
        <dbReference type="PROSITE" id="PS50042"/>
    </source>
</evidence>
<dbReference type="PROSITE" id="PS50042">
    <property type="entry name" value="CNMP_BINDING_3"/>
    <property type="match status" value="1"/>
</dbReference>
<keyword evidence="2" id="KW-0238">DNA-binding</keyword>
<dbReference type="PANTHER" id="PTHR24567">
    <property type="entry name" value="CRP FAMILY TRANSCRIPTIONAL REGULATORY PROTEIN"/>
    <property type="match status" value="1"/>
</dbReference>
<evidence type="ECO:0000259" key="5">
    <source>
        <dbReference type="PROSITE" id="PS51063"/>
    </source>
</evidence>
<evidence type="ECO:0000256" key="3">
    <source>
        <dbReference type="ARBA" id="ARBA00023163"/>
    </source>
</evidence>
<dbReference type="SUPFAM" id="SSF51206">
    <property type="entry name" value="cAMP-binding domain-like"/>
    <property type="match status" value="1"/>
</dbReference>
<accession>A0ABS5FA46</accession>
<dbReference type="Gene3D" id="2.60.120.10">
    <property type="entry name" value="Jelly Rolls"/>
    <property type="match status" value="1"/>
</dbReference>
<dbReference type="InterPro" id="IPR036390">
    <property type="entry name" value="WH_DNA-bd_sf"/>
</dbReference>
<gene>
    <name evidence="6" type="ORF">GXW71_34175</name>
</gene>